<name>A0ACC2IQ11_9PLEO</name>
<dbReference type="Proteomes" id="UP001153331">
    <property type="component" value="Unassembled WGS sequence"/>
</dbReference>
<proteinExistence type="predicted"/>
<protein>
    <submittedName>
        <fullName evidence="1">Uncharacterized protein</fullName>
    </submittedName>
</protein>
<dbReference type="EMBL" id="JAPHNI010000058">
    <property type="protein sequence ID" value="KAJ8117306.1"/>
    <property type="molecule type" value="Genomic_DNA"/>
</dbReference>
<comment type="caution">
    <text evidence="1">The sequence shown here is derived from an EMBL/GenBank/DDBJ whole genome shotgun (WGS) entry which is preliminary data.</text>
</comment>
<gene>
    <name evidence="1" type="ORF">OPT61_g1462</name>
</gene>
<evidence type="ECO:0000313" key="2">
    <source>
        <dbReference type="Proteomes" id="UP001153331"/>
    </source>
</evidence>
<evidence type="ECO:0000313" key="1">
    <source>
        <dbReference type="EMBL" id="KAJ8117306.1"/>
    </source>
</evidence>
<reference evidence="1" key="1">
    <citation type="submission" date="2022-11" db="EMBL/GenBank/DDBJ databases">
        <title>Genome Sequence of Boeremia exigua.</title>
        <authorList>
            <person name="Buettner E."/>
        </authorList>
    </citation>
    <scope>NUCLEOTIDE SEQUENCE</scope>
    <source>
        <strain evidence="1">CU02</strain>
    </source>
</reference>
<keyword evidence="2" id="KW-1185">Reference proteome</keyword>
<accession>A0ACC2IQ11</accession>
<organism evidence="1 2">
    <name type="scientific">Boeremia exigua</name>
    <dbReference type="NCBI Taxonomy" id="749465"/>
    <lineage>
        <taxon>Eukaryota</taxon>
        <taxon>Fungi</taxon>
        <taxon>Dikarya</taxon>
        <taxon>Ascomycota</taxon>
        <taxon>Pezizomycotina</taxon>
        <taxon>Dothideomycetes</taxon>
        <taxon>Pleosporomycetidae</taxon>
        <taxon>Pleosporales</taxon>
        <taxon>Pleosporineae</taxon>
        <taxon>Didymellaceae</taxon>
        <taxon>Boeremia</taxon>
    </lineage>
</organism>
<sequence length="334" mass="36585">MMDFSSMMSRGTKTLSRYQLSIGDITGTVRFQARTLLLFTGDQILDTVIPGTAFGIFAALSGSSLDLPTQGTISILSRIPQVSVWLWLVILQFCVQNQRSSDSVEEDRINKPWRPIPAGRMTSAQADKLLAVASVLAAALSYQLNVMPIFLAYTFLITAYNDYGGGNKAGIVRNLFCGAGFSCYFSGALRIAIGMDTSMSYAAWKWAVILAMGVLSTTIQTQEFRDEAGDKARGRRTLVTELGRKPALWTVLIAVAFWTIYTPFGFFSGNWKTALLPMVCGGTLLAIAFQAYFKGDTKLDPSLVSSFGITVAFRSNLGFLMFWLQAVQVRIALP</sequence>